<dbReference type="SUPFAM" id="SSF51126">
    <property type="entry name" value="Pectin lyase-like"/>
    <property type="match status" value="1"/>
</dbReference>
<accession>W4MBJ4</accession>
<sequence length="352" mass="39372">NPMECDHNYFHDRETHGRNGAETIRVDGGRGHRWDAYTVIEHNLFVRCNGEGEIISIKSHHNTIRANTFRESFGAVTIRSGDYNRITGNFFLAFTEPMAFGARLHGLYNTVINNYMYGLERCIISSWGDTHIPYINPAQRAAMADEDNWKVHEARYRASYENTVAFNTMVQCGAAFTWFKRRLSRLDMRAPRHAGRAANLPPARWTVANNLVVNAQHFAVGFVSGEMGSGETVESVAEKDFHWSGNLIFRDQGEVDFGPGRAFATHQWQRIDPKLVPSQHRGVFRLSKASPAIDHAAGHFYDAGRDIEGQVRRGPKDVGADEYHPGSAGPLRPLTPQDVGPLSGAPPNVFVP</sequence>
<keyword evidence="3" id="KW-1185">Reference proteome</keyword>
<dbReference type="InterPro" id="IPR039513">
    <property type="entry name" value="PL-6"/>
</dbReference>
<evidence type="ECO:0008006" key="4">
    <source>
        <dbReference type="Google" id="ProtNLM"/>
    </source>
</evidence>
<dbReference type="Proteomes" id="UP000019140">
    <property type="component" value="Unassembled WGS sequence"/>
</dbReference>
<dbReference type="InterPro" id="IPR011050">
    <property type="entry name" value="Pectin_lyase_fold/virulence"/>
</dbReference>
<feature type="non-terminal residue" evidence="2">
    <location>
        <position position="1"/>
    </location>
</feature>
<name>W4MBJ4_9BACT</name>
<proteinExistence type="predicted"/>
<gene>
    <name evidence="2" type="ORF">ETSY2_13715</name>
</gene>
<evidence type="ECO:0000313" key="3">
    <source>
        <dbReference type="Proteomes" id="UP000019140"/>
    </source>
</evidence>
<dbReference type="AlphaFoldDB" id="W4MBJ4"/>
<dbReference type="Pfam" id="PF14592">
    <property type="entry name" value="Chondroitinas_B"/>
    <property type="match status" value="1"/>
</dbReference>
<organism evidence="2 3">
    <name type="scientific">Candidatus Entotheonella gemina</name>
    <dbReference type="NCBI Taxonomy" id="1429439"/>
    <lineage>
        <taxon>Bacteria</taxon>
        <taxon>Pseudomonadati</taxon>
        <taxon>Nitrospinota/Tectimicrobiota group</taxon>
        <taxon>Candidatus Tectimicrobiota</taxon>
        <taxon>Candidatus Entotheonellia</taxon>
        <taxon>Candidatus Entotheonellales</taxon>
        <taxon>Candidatus Entotheonellaceae</taxon>
        <taxon>Candidatus Entotheonella</taxon>
    </lineage>
</organism>
<dbReference type="InterPro" id="IPR012334">
    <property type="entry name" value="Pectin_lyas_fold"/>
</dbReference>
<dbReference type="HOGENOM" id="CLU_786443_0_0_7"/>
<evidence type="ECO:0000313" key="2">
    <source>
        <dbReference type="EMBL" id="ETX07012.1"/>
    </source>
</evidence>
<comment type="caution">
    <text evidence="2">The sequence shown here is derived from an EMBL/GenBank/DDBJ whole genome shotgun (WGS) entry which is preliminary data.</text>
</comment>
<dbReference type="Gene3D" id="2.160.20.10">
    <property type="entry name" value="Single-stranded right-handed beta-helix, Pectin lyase-like"/>
    <property type="match status" value="1"/>
</dbReference>
<feature type="region of interest" description="Disordered" evidence="1">
    <location>
        <begin position="311"/>
        <end position="352"/>
    </location>
</feature>
<feature type="compositionally biased region" description="Basic and acidic residues" evidence="1">
    <location>
        <begin position="311"/>
        <end position="324"/>
    </location>
</feature>
<protein>
    <recommendedName>
        <fullName evidence="4">Right handed beta helix domain-containing protein</fullName>
    </recommendedName>
</protein>
<reference evidence="2 3" key="1">
    <citation type="journal article" date="2014" name="Nature">
        <title>An environmental bacterial taxon with a large and distinct metabolic repertoire.</title>
        <authorList>
            <person name="Wilson M.C."/>
            <person name="Mori T."/>
            <person name="Ruckert C."/>
            <person name="Uria A.R."/>
            <person name="Helf M.J."/>
            <person name="Takada K."/>
            <person name="Gernert C."/>
            <person name="Steffens U.A."/>
            <person name="Heycke N."/>
            <person name="Schmitt S."/>
            <person name="Rinke C."/>
            <person name="Helfrich E.J."/>
            <person name="Brachmann A.O."/>
            <person name="Gurgui C."/>
            <person name="Wakimoto T."/>
            <person name="Kracht M."/>
            <person name="Crusemann M."/>
            <person name="Hentschel U."/>
            <person name="Abe I."/>
            <person name="Matsunaga S."/>
            <person name="Kalinowski J."/>
            <person name="Takeyama H."/>
            <person name="Piel J."/>
        </authorList>
    </citation>
    <scope>NUCLEOTIDE SEQUENCE [LARGE SCALE GENOMIC DNA]</scope>
    <source>
        <strain evidence="3">TSY2</strain>
    </source>
</reference>
<evidence type="ECO:0000256" key="1">
    <source>
        <dbReference type="SAM" id="MobiDB-lite"/>
    </source>
</evidence>
<dbReference type="EMBL" id="AZHX01000549">
    <property type="protein sequence ID" value="ETX07012.1"/>
    <property type="molecule type" value="Genomic_DNA"/>
</dbReference>